<evidence type="ECO:0000313" key="1">
    <source>
        <dbReference type="EMBL" id="KAK4271567.1"/>
    </source>
</evidence>
<dbReference type="PANTHER" id="PTHR47662">
    <property type="entry name" value="RING-TYPE DOMAIN-CONTAINING PROTEIN"/>
    <property type="match status" value="1"/>
</dbReference>
<sequence>MMALSEIFSQFCSKVVVLLALLLIQLMLLTKKLRSDTRPITTTQYLKLLERKNPTTCFTKRLRQEDAECRCAYLNSKKGKRSGT</sequence>
<gene>
    <name evidence="1" type="ORF">QN277_020243</name>
</gene>
<dbReference type="EMBL" id="JAWXYG010000005">
    <property type="protein sequence ID" value="KAK4271567.1"/>
    <property type="molecule type" value="Genomic_DNA"/>
</dbReference>
<dbReference type="Proteomes" id="UP001293593">
    <property type="component" value="Unassembled WGS sequence"/>
</dbReference>
<protein>
    <submittedName>
        <fullName evidence="1">Uncharacterized protein</fullName>
    </submittedName>
</protein>
<evidence type="ECO:0000313" key="2">
    <source>
        <dbReference type="Proteomes" id="UP001293593"/>
    </source>
</evidence>
<dbReference type="PANTHER" id="PTHR47662:SF1">
    <property type="entry name" value="RING-TYPE DOMAIN-CONTAINING PROTEIN"/>
    <property type="match status" value="1"/>
</dbReference>
<accession>A0AAE1MKV0</accession>
<comment type="caution">
    <text evidence="1">The sequence shown here is derived from an EMBL/GenBank/DDBJ whole genome shotgun (WGS) entry which is preliminary data.</text>
</comment>
<keyword evidence="2" id="KW-1185">Reference proteome</keyword>
<name>A0AAE1MKV0_9FABA</name>
<dbReference type="AlphaFoldDB" id="A0AAE1MKV0"/>
<proteinExistence type="predicted"/>
<organism evidence="1 2">
    <name type="scientific">Acacia crassicarpa</name>
    <name type="common">northern wattle</name>
    <dbReference type="NCBI Taxonomy" id="499986"/>
    <lineage>
        <taxon>Eukaryota</taxon>
        <taxon>Viridiplantae</taxon>
        <taxon>Streptophyta</taxon>
        <taxon>Embryophyta</taxon>
        <taxon>Tracheophyta</taxon>
        <taxon>Spermatophyta</taxon>
        <taxon>Magnoliopsida</taxon>
        <taxon>eudicotyledons</taxon>
        <taxon>Gunneridae</taxon>
        <taxon>Pentapetalae</taxon>
        <taxon>rosids</taxon>
        <taxon>fabids</taxon>
        <taxon>Fabales</taxon>
        <taxon>Fabaceae</taxon>
        <taxon>Caesalpinioideae</taxon>
        <taxon>mimosoid clade</taxon>
        <taxon>Acacieae</taxon>
        <taxon>Acacia</taxon>
    </lineage>
</organism>
<reference evidence="1" key="1">
    <citation type="submission" date="2023-10" db="EMBL/GenBank/DDBJ databases">
        <title>Chromosome-level genome of the transformable northern wattle, Acacia crassicarpa.</title>
        <authorList>
            <person name="Massaro I."/>
            <person name="Sinha N.R."/>
            <person name="Poethig S."/>
            <person name="Leichty A.R."/>
        </authorList>
    </citation>
    <scope>NUCLEOTIDE SEQUENCE</scope>
    <source>
        <strain evidence="1">Acra3RX</strain>
        <tissue evidence="1">Leaf</tissue>
    </source>
</reference>